<evidence type="ECO:0000313" key="2">
    <source>
        <dbReference type="EMBL" id="CAE7754068.1"/>
    </source>
</evidence>
<dbReference type="EMBL" id="CAJNIZ010046682">
    <property type="protein sequence ID" value="CAE7754068.1"/>
    <property type="molecule type" value="Genomic_DNA"/>
</dbReference>
<accession>A0A812XXL6</accession>
<organism evidence="2 3">
    <name type="scientific">Symbiodinium pilosum</name>
    <name type="common">Dinoflagellate</name>
    <dbReference type="NCBI Taxonomy" id="2952"/>
    <lineage>
        <taxon>Eukaryota</taxon>
        <taxon>Sar</taxon>
        <taxon>Alveolata</taxon>
        <taxon>Dinophyceae</taxon>
        <taxon>Suessiales</taxon>
        <taxon>Symbiodiniaceae</taxon>
        <taxon>Symbiodinium</taxon>
    </lineage>
</organism>
<dbReference type="AlphaFoldDB" id="A0A812XXL6"/>
<dbReference type="Proteomes" id="UP000649617">
    <property type="component" value="Unassembled WGS sequence"/>
</dbReference>
<keyword evidence="3" id="KW-1185">Reference proteome</keyword>
<sequence>MQWRQFNFSWGGANAFGRGHEHRGSIQVPWSHARVMCQVAKTAAFQEAKRSFAVLSAARSMEDMAIASSKVPGLVAERQACWHLALRESRGLELPGVPKDSAPNPFLASLRAMLNTSSTSIRAVIEGQVAAPRFRSLDARAFSADTMASWMLRECRAASYPTLLEDAGLLPPQVKPPPAPVRTKPQLQEVPSQKPAKTEGSSSMFASFRQMWLQAQCF</sequence>
<proteinExistence type="predicted"/>
<evidence type="ECO:0000313" key="3">
    <source>
        <dbReference type="Proteomes" id="UP000649617"/>
    </source>
</evidence>
<reference evidence="2" key="1">
    <citation type="submission" date="2021-02" db="EMBL/GenBank/DDBJ databases">
        <authorList>
            <person name="Dougan E. K."/>
            <person name="Rhodes N."/>
            <person name="Thang M."/>
            <person name="Chan C."/>
        </authorList>
    </citation>
    <scope>NUCLEOTIDE SEQUENCE</scope>
</reference>
<comment type="caution">
    <text evidence="2">The sequence shown here is derived from an EMBL/GenBank/DDBJ whole genome shotgun (WGS) entry which is preliminary data.</text>
</comment>
<name>A0A812XXL6_SYMPI</name>
<gene>
    <name evidence="2" type="ORF">SPIL2461_LOCUS21874</name>
</gene>
<protein>
    <submittedName>
        <fullName evidence="2">Uncharacterized protein</fullName>
    </submittedName>
</protein>
<feature type="region of interest" description="Disordered" evidence="1">
    <location>
        <begin position="169"/>
        <end position="201"/>
    </location>
</feature>
<dbReference type="OrthoDB" id="462274at2759"/>
<evidence type="ECO:0000256" key="1">
    <source>
        <dbReference type="SAM" id="MobiDB-lite"/>
    </source>
</evidence>